<reference evidence="4" key="1">
    <citation type="submission" date="2016-10" db="EMBL/GenBank/DDBJ databases">
        <authorList>
            <person name="Varghese N."/>
        </authorList>
    </citation>
    <scope>NUCLEOTIDE SEQUENCE [LARGE SCALE GENOMIC DNA]</scope>
    <source>
        <strain evidence="4">DSM 21843</strain>
    </source>
</reference>
<evidence type="ECO:0000256" key="2">
    <source>
        <dbReference type="SAM" id="Phobius"/>
    </source>
</evidence>
<sequence>MLKGSVQVSSQAHIVDFETAKSASRARRGYKSSVAANSGARARFVSGEDYRASAEERLQARMSARGGKSASRSAHRSASRRSQEASEPAQTHPKQSAFQKHRHDARKKKASRAFDRFVQDQPATPTESGPRAAVYRGQMGSTHRKSARMQNERSSMQRANSASARKASHKVRMAVAVPLTVVACVVACAAFLYAPARDYYTAVRDQAKMEAEYVIVTQENEELQSDVANLSTDEGMEDAARQGYGMVREGETSVRVSGLSSDSASIDVSSLTPSSDIKAPDTWYSGVLDVLFGYSG</sequence>
<feature type="compositionally biased region" description="Polar residues" evidence="1">
    <location>
        <begin position="1"/>
        <end position="12"/>
    </location>
</feature>
<accession>A0A1H8SYU7</accession>
<evidence type="ECO:0000313" key="3">
    <source>
        <dbReference type="EMBL" id="SEO83807.1"/>
    </source>
</evidence>
<feature type="compositionally biased region" description="Low complexity" evidence="1">
    <location>
        <begin position="60"/>
        <end position="72"/>
    </location>
</feature>
<protein>
    <submittedName>
        <fullName evidence="3">Septum formation initiator</fullName>
    </submittedName>
</protein>
<feature type="compositionally biased region" description="Polar residues" evidence="1">
    <location>
        <begin position="88"/>
        <end position="98"/>
    </location>
</feature>
<feature type="region of interest" description="Disordered" evidence="1">
    <location>
        <begin position="1"/>
        <end position="165"/>
    </location>
</feature>
<name>A0A1H8SYU7_9ACTN</name>
<organism evidence="3 4">
    <name type="scientific">Denitrobacterium detoxificans</name>
    <dbReference type="NCBI Taxonomy" id="79604"/>
    <lineage>
        <taxon>Bacteria</taxon>
        <taxon>Bacillati</taxon>
        <taxon>Actinomycetota</taxon>
        <taxon>Coriobacteriia</taxon>
        <taxon>Eggerthellales</taxon>
        <taxon>Eggerthellaceae</taxon>
        <taxon>Denitrobacterium</taxon>
    </lineage>
</organism>
<keyword evidence="4" id="KW-1185">Reference proteome</keyword>
<proteinExistence type="predicted"/>
<feature type="compositionally biased region" description="Basic and acidic residues" evidence="1">
    <location>
        <begin position="46"/>
        <end position="59"/>
    </location>
</feature>
<evidence type="ECO:0000313" key="4">
    <source>
        <dbReference type="Proteomes" id="UP000182975"/>
    </source>
</evidence>
<dbReference type="EMBL" id="FOEC01000008">
    <property type="protein sequence ID" value="SEO83807.1"/>
    <property type="molecule type" value="Genomic_DNA"/>
</dbReference>
<keyword evidence="2" id="KW-1133">Transmembrane helix</keyword>
<gene>
    <name evidence="3" type="ORF">SAMN02910314_01340</name>
</gene>
<evidence type="ECO:0000256" key="1">
    <source>
        <dbReference type="SAM" id="MobiDB-lite"/>
    </source>
</evidence>
<dbReference type="InterPro" id="IPR007060">
    <property type="entry name" value="FtsL/DivIC"/>
</dbReference>
<dbReference type="AlphaFoldDB" id="A0A1H8SYU7"/>
<dbReference type="Proteomes" id="UP000182975">
    <property type="component" value="Unassembled WGS sequence"/>
</dbReference>
<keyword evidence="2" id="KW-0472">Membrane</keyword>
<dbReference type="Pfam" id="PF04977">
    <property type="entry name" value="DivIC"/>
    <property type="match status" value="1"/>
</dbReference>
<feature type="compositionally biased region" description="Basic residues" evidence="1">
    <location>
        <begin position="99"/>
        <end position="111"/>
    </location>
</feature>
<feature type="compositionally biased region" description="Polar residues" evidence="1">
    <location>
        <begin position="148"/>
        <end position="163"/>
    </location>
</feature>
<feature type="transmembrane region" description="Helical" evidence="2">
    <location>
        <begin position="173"/>
        <end position="194"/>
    </location>
</feature>
<keyword evidence="2" id="KW-0812">Transmembrane</keyword>